<feature type="transmembrane region" description="Helical" evidence="7">
    <location>
        <begin position="211"/>
        <end position="233"/>
    </location>
</feature>
<feature type="transmembrane region" description="Helical" evidence="7">
    <location>
        <begin position="43"/>
        <end position="67"/>
    </location>
</feature>
<evidence type="ECO:0000313" key="9">
    <source>
        <dbReference type="EMBL" id="OEH75575.1"/>
    </source>
</evidence>
<proteinExistence type="inferred from homology"/>
<dbReference type="InterPro" id="IPR000326">
    <property type="entry name" value="PAP2/HPO"/>
</dbReference>
<dbReference type="Gene3D" id="1.20.144.10">
    <property type="entry name" value="Phosphatidic acid phosphatase type 2/haloperoxidase"/>
    <property type="match status" value="1"/>
</dbReference>
<accession>A0A1D3CWK2</accession>
<keyword evidence="4 7" id="KW-1133">Transmembrane helix</keyword>
<comment type="subcellular location">
    <subcellularLocation>
        <location evidence="1">Membrane</location>
        <topology evidence="1">Multi-pass membrane protein</topology>
    </subcellularLocation>
</comment>
<dbReference type="SMART" id="SM00014">
    <property type="entry name" value="acidPPc"/>
    <property type="match status" value="1"/>
</dbReference>
<gene>
    <name evidence="9" type="ORF">cyc_08199</name>
</gene>
<comment type="caution">
    <text evidence="9">The sequence shown here is derived from an EMBL/GenBank/DDBJ whole genome shotgun (WGS) entry which is preliminary data.</text>
</comment>
<dbReference type="GO" id="GO:0005886">
    <property type="term" value="C:plasma membrane"/>
    <property type="evidence" value="ECO:0007669"/>
    <property type="project" value="TreeGrafter"/>
</dbReference>
<evidence type="ECO:0000256" key="2">
    <source>
        <dbReference type="ARBA" id="ARBA00008816"/>
    </source>
</evidence>
<evidence type="ECO:0000313" key="10">
    <source>
        <dbReference type="Proteomes" id="UP000095192"/>
    </source>
</evidence>
<dbReference type="InterPro" id="IPR036938">
    <property type="entry name" value="PAP2/HPO_sf"/>
</dbReference>
<dbReference type="InterPro" id="IPR043216">
    <property type="entry name" value="PAP-like"/>
</dbReference>
<comment type="similarity">
    <text evidence="2">Belongs to the PA-phosphatase related phosphoesterase family.</text>
</comment>
<feature type="transmembrane region" description="Helical" evidence="7">
    <location>
        <begin position="140"/>
        <end position="161"/>
    </location>
</feature>
<feature type="domain" description="Phosphatidic acid phosphatase type 2/haloperoxidase" evidence="8">
    <location>
        <begin position="144"/>
        <end position="263"/>
    </location>
</feature>
<evidence type="ECO:0000256" key="7">
    <source>
        <dbReference type="SAM" id="Phobius"/>
    </source>
</evidence>
<dbReference type="EMBL" id="JROU02001689">
    <property type="protein sequence ID" value="OEH75575.1"/>
    <property type="molecule type" value="Genomic_DNA"/>
</dbReference>
<evidence type="ECO:0000256" key="1">
    <source>
        <dbReference type="ARBA" id="ARBA00004141"/>
    </source>
</evidence>
<dbReference type="GO" id="GO:0008195">
    <property type="term" value="F:phosphatidate phosphatase activity"/>
    <property type="evidence" value="ECO:0007669"/>
    <property type="project" value="TreeGrafter"/>
</dbReference>
<dbReference type="Pfam" id="PF01569">
    <property type="entry name" value="PAP2"/>
    <property type="match status" value="1"/>
</dbReference>
<dbReference type="VEuPathDB" id="ToxoDB:cyc_08199"/>
<dbReference type="PANTHER" id="PTHR10165:SF103">
    <property type="entry name" value="PHOSPHOLIPID PHOSPHATASE HOMOLOG 1.2 HOMOLOG"/>
    <property type="match status" value="1"/>
</dbReference>
<evidence type="ECO:0000256" key="3">
    <source>
        <dbReference type="ARBA" id="ARBA00022692"/>
    </source>
</evidence>
<dbReference type="InParanoid" id="A0A1D3CWK2"/>
<evidence type="ECO:0000259" key="8">
    <source>
        <dbReference type="SMART" id="SM00014"/>
    </source>
</evidence>
<sequence>MELCKSGASTDGSKDVENGEVGVPPSSSSVSVGGVAPNYPLRILTHIVTLLIILLFAAFALNAPVTIRGTFCNNTDSGLPKKKGSINLGMLMSIGFVTPSLIIILVECLIAAVRVTQEKQGNGSSVTLFGWTVPQFLVDLYTYLGGFGFSHAFAWLLAGTIKGYVGSLRPHFFDACKPDWSKYRLRWQQQETAPKRHLRNRQGILGLLEQLYWIVQACVPILQVLMFLLALYVPATRVLEHYHHVRDVCGGAAVGAVCALFGAFFVIDMRNR</sequence>
<organism evidence="9 10">
    <name type="scientific">Cyclospora cayetanensis</name>
    <dbReference type="NCBI Taxonomy" id="88456"/>
    <lineage>
        <taxon>Eukaryota</taxon>
        <taxon>Sar</taxon>
        <taxon>Alveolata</taxon>
        <taxon>Apicomplexa</taxon>
        <taxon>Conoidasida</taxon>
        <taxon>Coccidia</taxon>
        <taxon>Eucoccidiorida</taxon>
        <taxon>Eimeriorina</taxon>
        <taxon>Eimeriidae</taxon>
        <taxon>Cyclospora</taxon>
    </lineage>
</organism>
<feature type="transmembrane region" description="Helical" evidence="7">
    <location>
        <begin position="88"/>
        <end position="113"/>
    </location>
</feature>
<protein>
    <submittedName>
        <fullName evidence="9">Lipid phosphate phosphatase 2</fullName>
    </submittedName>
</protein>
<keyword evidence="10" id="KW-1185">Reference proteome</keyword>
<feature type="transmembrane region" description="Helical" evidence="7">
    <location>
        <begin position="245"/>
        <end position="267"/>
    </location>
</feature>
<dbReference type="PANTHER" id="PTHR10165">
    <property type="entry name" value="LIPID PHOSPHATE PHOSPHATASE"/>
    <property type="match status" value="1"/>
</dbReference>
<evidence type="ECO:0000256" key="6">
    <source>
        <dbReference type="SAM" id="MobiDB-lite"/>
    </source>
</evidence>
<keyword evidence="5 7" id="KW-0472">Membrane</keyword>
<dbReference type="AlphaFoldDB" id="A0A1D3CWK2"/>
<name>A0A1D3CWK2_9EIME</name>
<evidence type="ECO:0000256" key="5">
    <source>
        <dbReference type="ARBA" id="ARBA00023136"/>
    </source>
</evidence>
<keyword evidence="3 7" id="KW-0812">Transmembrane</keyword>
<dbReference type="GO" id="GO:0046839">
    <property type="term" value="P:phospholipid dephosphorylation"/>
    <property type="evidence" value="ECO:0007669"/>
    <property type="project" value="TreeGrafter"/>
</dbReference>
<feature type="region of interest" description="Disordered" evidence="6">
    <location>
        <begin position="1"/>
        <end position="31"/>
    </location>
</feature>
<dbReference type="Proteomes" id="UP000095192">
    <property type="component" value="Unassembled WGS sequence"/>
</dbReference>
<feature type="compositionally biased region" description="Low complexity" evidence="6">
    <location>
        <begin position="21"/>
        <end position="31"/>
    </location>
</feature>
<dbReference type="VEuPathDB" id="ToxoDB:LOC34623984"/>
<dbReference type="GO" id="GO:0007165">
    <property type="term" value="P:signal transduction"/>
    <property type="evidence" value="ECO:0007669"/>
    <property type="project" value="TreeGrafter"/>
</dbReference>
<reference evidence="9 10" key="1">
    <citation type="journal article" date="2016" name="BMC Genomics">
        <title>Comparative genomics reveals Cyclospora cayetanensis possesses coccidia-like metabolism and invasion components but unique surface antigens.</title>
        <authorList>
            <person name="Liu S."/>
            <person name="Wang L."/>
            <person name="Zheng H."/>
            <person name="Xu Z."/>
            <person name="Roellig D.M."/>
            <person name="Li N."/>
            <person name="Frace M.A."/>
            <person name="Tang K."/>
            <person name="Arrowood M.J."/>
            <person name="Moss D.M."/>
            <person name="Zhang L."/>
            <person name="Feng Y."/>
            <person name="Xiao L."/>
        </authorList>
    </citation>
    <scope>NUCLEOTIDE SEQUENCE [LARGE SCALE GENOMIC DNA]</scope>
    <source>
        <strain evidence="9 10">CHN_HEN01</strain>
    </source>
</reference>
<dbReference type="SUPFAM" id="SSF48317">
    <property type="entry name" value="Acid phosphatase/Vanadium-dependent haloperoxidase"/>
    <property type="match status" value="1"/>
</dbReference>
<dbReference type="GO" id="GO:0006644">
    <property type="term" value="P:phospholipid metabolic process"/>
    <property type="evidence" value="ECO:0007669"/>
    <property type="project" value="InterPro"/>
</dbReference>
<evidence type="ECO:0000256" key="4">
    <source>
        <dbReference type="ARBA" id="ARBA00022989"/>
    </source>
</evidence>